<protein>
    <recommendedName>
        <fullName evidence="4">DUF4198 domain-containing protein</fullName>
    </recommendedName>
</protein>
<keyword evidence="1" id="KW-1133">Transmembrane helix</keyword>
<comment type="caution">
    <text evidence="2">The sequence shown here is derived from an EMBL/GenBank/DDBJ whole genome shotgun (WGS) entry which is preliminary data.</text>
</comment>
<organism evidence="2 3">
    <name type="scientific">Pelagibacter ubique (strain HTCC1002)</name>
    <dbReference type="NCBI Taxonomy" id="314261"/>
    <lineage>
        <taxon>Bacteria</taxon>
        <taxon>Pseudomonadati</taxon>
        <taxon>Pseudomonadota</taxon>
        <taxon>Alphaproteobacteria</taxon>
        <taxon>Candidatus Pelagibacterales</taxon>
        <taxon>Candidatus Pelagibacteraceae</taxon>
        <taxon>Candidatus Pelagibacter</taxon>
    </lineage>
</organism>
<evidence type="ECO:0008006" key="4">
    <source>
        <dbReference type="Google" id="ProtNLM"/>
    </source>
</evidence>
<dbReference type="Proteomes" id="UP000005306">
    <property type="component" value="Unassembled WGS sequence"/>
</dbReference>
<keyword evidence="1" id="KW-0472">Membrane</keyword>
<dbReference type="EMBL" id="AAPV01000001">
    <property type="protein sequence ID" value="EAS85056.1"/>
    <property type="molecule type" value="Genomic_DNA"/>
</dbReference>
<name>Q1V122_PELU1</name>
<evidence type="ECO:0000313" key="2">
    <source>
        <dbReference type="EMBL" id="EAS85056.1"/>
    </source>
</evidence>
<evidence type="ECO:0000313" key="3">
    <source>
        <dbReference type="Proteomes" id="UP000005306"/>
    </source>
</evidence>
<dbReference type="RefSeq" id="WP_006997643.1">
    <property type="nucleotide sequence ID" value="NZ_CH724130.1"/>
</dbReference>
<evidence type="ECO:0000256" key="1">
    <source>
        <dbReference type="SAM" id="Phobius"/>
    </source>
</evidence>
<dbReference type="AlphaFoldDB" id="Q1V122"/>
<reference evidence="2 3" key="1">
    <citation type="submission" date="2006-04" db="EMBL/GenBank/DDBJ databases">
        <authorList>
            <person name="Giovannoni S.J."/>
            <person name="Cho J.-C."/>
            <person name="Ferriera S."/>
            <person name="Johnson J."/>
            <person name="Kravitz S."/>
            <person name="Halpern A."/>
            <person name="Remington K."/>
            <person name="Beeson K."/>
            <person name="Tran B."/>
            <person name="Rogers Y.-H."/>
            <person name="Friedman R."/>
            <person name="Venter J.C."/>
        </authorList>
    </citation>
    <scope>NUCLEOTIDE SEQUENCE [LARGE SCALE GENOMIC DNA]</scope>
    <source>
        <strain evidence="2 3">HTCC1002</strain>
    </source>
</reference>
<gene>
    <name evidence="2" type="ORF">PU1002_05026</name>
</gene>
<dbReference type="HOGENOM" id="CLU_086920_0_0_5"/>
<keyword evidence="1" id="KW-0812">Transmembrane</keyword>
<feature type="transmembrane region" description="Helical" evidence="1">
    <location>
        <begin position="20"/>
        <end position="38"/>
    </location>
</feature>
<dbReference type="Pfam" id="PF10670">
    <property type="entry name" value="DUF4198"/>
    <property type="match status" value="1"/>
</dbReference>
<proteinExistence type="predicted"/>
<accession>Q1V122</accession>
<sequence length="279" mass="33395">MKNNKNINILKNINLLKQIFYFFVVLLFITFLKFNSYAHELWLEPVNFKFNNKEVSKIHINIGQNFNGSPFGYYDPNKKNLYLENKNKVINLPQRDGNFPAIQTLILDKGFHILNYETNYEFLKYESIEKFEDFLKEQNFESTLEKFDKNKLPTESYRRFAKALMTNGNKSFFIQKPKLDFEIIALTSPYNLKEEIFEFQLFEKGNPLENWQITIFSRDEENSYKEIVKTNPNGVGKIRIFENRTYLLSAVKLDKTNYIEKLKYKSDWFSLWASLTFKK</sequence>
<dbReference type="InterPro" id="IPR019613">
    <property type="entry name" value="DUF4198"/>
</dbReference>